<evidence type="ECO:0000259" key="4">
    <source>
        <dbReference type="Pfam" id="PF00881"/>
    </source>
</evidence>
<dbReference type="InterPro" id="IPR012825">
    <property type="entry name" value="BluB"/>
</dbReference>
<dbReference type="PANTHER" id="PTHR23026:SF90">
    <property type="entry name" value="IODOTYROSINE DEIODINASE 1"/>
    <property type="match status" value="1"/>
</dbReference>
<keyword evidence="3 5" id="KW-0560">Oxidoreductase</keyword>
<dbReference type="Pfam" id="PF00881">
    <property type="entry name" value="Nitroreductase"/>
    <property type="match status" value="1"/>
</dbReference>
<reference evidence="5 6" key="1">
    <citation type="submission" date="2020-04" db="EMBL/GenBank/DDBJ databases">
        <title>Chitinophaga sp. G-6-1-13 sp. nov., isolated from soil.</title>
        <authorList>
            <person name="Dahal R.H."/>
            <person name="Chaudhary D.K."/>
        </authorList>
    </citation>
    <scope>NUCLEOTIDE SEQUENCE [LARGE SCALE GENOMIC DNA]</scope>
    <source>
        <strain evidence="5 6">G-6-1-13</strain>
    </source>
</reference>
<dbReference type="EC" id="1.13.11.79" evidence="5"/>
<dbReference type="Proteomes" id="UP000583266">
    <property type="component" value="Unassembled WGS sequence"/>
</dbReference>
<dbReference type="InterPro" id="IPR050627">
    <property type="entry name" value="Nitroreductase/BluB"/>
</dbReference>
<evidence type="ECO:0000256" key="1">
    <source>
        <dbReference type="ARBA" id="ARBA00022630"/>
    </source>
</evidence>
<dbReference type="NCBIfam" id="TIGR02476">
    <property type="entry name" value="BluB"/>
    <property type="match status" value="1"/>
</dbReference>
<protein>
    <submittedName>
        <fullName evidence="5">5,6-dimethylbenzimidazole synthase</fullName>
        <ecNumber evidence="5">1.13.11.79</ecNumber>
    </submittedName>
</protein>
<dbReference type="Gene3D" id="3.40.109.10">
    <property type="entry name" value="NADH Oxidase"/>
    <property type="match status" value="1"/>
</dbReference>
<keyword evidence="6" id="KW-1185">Reference proteome</keyword>
<dbReference type="SUPFAM" id="SSF55469">
    <property type="entry name" value="FMN-dependent nitroreductase-like"/>
    <property type="match status" value="1"/>
</dbReference>
<proteinExistence type="predicted"/>
<gene>
    <name evidence="5" type="primary">bluB</name>
    <name evidence="5" type="ORF">HHL17_24700</name>
</gene>
<dbReference type="InterPro" id="IPR000415">
    <property type="entry name" value="Nitroreductase-like"/>
</dbReference>
<keyword evidence="1" id="KW-0285">Flavoprotein</keyword>
<dbReference type="RefSeq" id="WP_169227521.1">
    <property type="nucleotide sequence ID" value="NZ_JABBGC010000003.1"/>
</dbReference>
<evidence type="ECO:0000313" key="5">
    <source>
        <dbReference type="EMBL" id="NML40420.1"/>
    </source>
</evidence>
<keyword evidence="2" id="KW-0288">FMN</keyword>
<evidence type="ECO:0000256" key="3">
    <source>
        <dbReference type="ARBA" id="ARBA00023002"/>
    </source>
</evidence>
<comment type="caution">
    <text evidence="5">The sequence shown here is derived from an EMBL/GenBank/DDBJ whole genome shotgun (WGS) entry which is preliminary data.</text>
</comment>
<dbReference type="GO" id="GO:0102919">
    <property type="term" value="F:5,6-dimethylbenzimidazole synthase activity"/>
    <property type="evidence" value="ECO:0007669"/>
    <property type="project" value="UniProtKB-EC"/>
</dbReference>
<evidence type="ECO:0000313" key="6">
    <source>
        <dbReference type="Proteomes" id="UP000583266"/>
    </source>
</evidence>
<evidence type="ECO:0000256" key="2">
    <source>
        <dbReference type="ARBA" id="ARBA00022643"/>
    </source>
</evidence>
<dbReference type="InterPro" id="IPR029479">
    <property type="entry name" value="Nitroreductase"/>
</dbReference>
<organism evidence="5 6">
    <name type="scientific">Chitinophaga fulva</name>
    <dbReference type="NCBI Taxonomy" id="2728842"/>
    <lineage>
        <taxon>Bacteria</taxon>
        <taxon>Pseudomonadati</taxon>
        <taxon>Bacteroidota</taxon>
        <taxon>Chitinophagia</taxon>
        <taxon>Chitinophagales</taxon>
        <taxon>Chitinophagaceae</taxon>
        <taxon>Chitinophaga</taxon>
    </lineage>
</organism>
<accession>A0A848GUW4</accession>
<feature type="domain" description="Nitroreductase" evidence="4">
    <location>
        <begin position="18"/>
        <end position="184"/>
    </location>
</feature>
<dbReference type="EMBL" id="JABBGC010000003">
    <property type="protein sequence ID" value="NML40420.1"/>
    <property type="molecule type" value="Genomic_DNA"/>
</dbReference>
<dbReference type="PANTHER" id="PTHR23026">
    <property type="entry name" value="NADPH NITROREDUCTASE"/>
    <property type="match status" value="1"/>
</dbReference>
<dbReference type="AlphaFoldDB" id="A0A848GUW4"/>
<name>A0A848GUW4_9BACT</name>
<sequence>MEGKYFDEATVSVLQEIILHRRDVRGNRFLPTPLEDAVIDQLLMAALNAPSVGFSQPWEFVLIRDQAVKQQVRNSFHEENAKALPQFSEEKQPEYIRLKLEGIMEAPLNIAVFYKPSDKPVLGQTAMPEAGLYSVVCAVQNMWLMARALNIGVGWVSILDAEKVKRILHAPSDNKLVAYLCVGYTNGFYTQPELEILQWEKRKMKEAVVFKEGYY</sequence>